<dbReference type="EMBL" id="SLXD01000004">
    <property type="protein sequence ID" value="TCP03547.1"/>
    <property type="molecule type" value="Genomic_DNA"/>
</dbReference>
<evidence type="ECO:0000256" key="6">
    <source>
        <dbReference type="SAM" id="SignalP"/>
    </source>
</evidence>
<protein>
    <submittedName>
        <fullName evidence="8">Ethylbenzene dehydrogenase</fullName>
    </submittedName>
</protein>
<dbReference type="AlphaFoldDB" id="A0A4R2MFK0"/>
<sequence>MPPLIRFAFALPWAVGAAAALAAPDWSRIPAREITVFHPGATSVEWLASGHPGASVLKSGQPCIVCHETKTGLDYNAKRLAPREPDVQAMPRTVSFPVSVQAALDKRTLSVRLAFKPPADAPRGRDAAHELKAALMLLDDQVPQAAQAGCWATCHQDLRGMPGGDPKKGKYVAAGRFELLQWTSGKPAAQPAGVKVASTQEGGRTVVTFSRQLGGAAVAGRSVPFGIAIHANHAAGRLHYVSLGYRLALGDGVAGEVQALGR</sequence>
<dbReference type="SMART" id="SM00887">
    <property type="entry name" value="EB_dh"/>
    <property type="match status" value="1"/>
</dbReference>
<evidence type="ECO:0000313" key="8">
    <source>
        <dbReference type="EMBL" id="TCP03547.1"/>
    </source>
</evidence>
<feature type="signal peptide" evidence="6">
    <location>
        <begin position="1"/>
        <end position="22"/>
    </location>
</feature>
<evidence type="ECO:0000256" key="5">
    <source>
        <dbReference type="ARBA" id="ARBA00023004"/>
    </source>
</evidence>
<dbReference type="Proteomes" id="UP000295106">
    <property type="component" value="Unassembled WGS sequence"/>
</dbReference>
<feature type="chain" id="PRO_5020940648" evidence="6">
    <location>
        <begin position="23"/>
        <end position="262"/>
    </location>
</feature>
<dbReference type="GeneID" id="99685578"/>
<keyword evidence="5" id="KW-0408">Iron</keyword>
<evidence type="ECO:0000256" key="4">
    <source>
        <dbReference type="ARBA" id="ARBA00022982"/>
    </source>
</evidence>
<dbReference type="InterPro" id="IPR019020">
    <property type="entry name" value="Cyt-c552/DMSO_Rdtase_haem-bd"/>
</dbReference>
<keyword evidence="4" id="KW-0249">Electron transport</keyword>
<keyword evidence="1" id="KW-0813">Transport</keyword>
<evidence type="ECO:0000256" key="1">
    <source>
        <dbReference type="ARBA" id="ARBA00022448"/>
    </source>
</evidence>
<keyword evidence="3" id="KW-0479">Metal-binding</keyword>
<gene>
    <name evidence="8" type="ORF">EV684_104270</name>
</gene>
<comment type="caution">
    <text evidence="8">The sequence shown here is derived from an EMBL/GenBank/DDBJ whole genome shotgun (WGS) entry which is preliminary data.</text>
</comment>
<evidence type="ECO:0000256" key="3">
    <source>
        <dbReference type="ARBA" id="ARBA00022723"/>
    </source>
</evidence>
<reference evidence="8 9" key="1">
    <citation type="submission" date="2019-03" db="EMBL/GenBank/DDBJ databases">
        <title>Genomic Encyclopedia of Type Strains, Phase IV (KMG-IV): sequencing the most valuable type-strain genomes for metagenomic binning, comparative biology and taxonomic classification.</title>
        <authorList>
            <person name="Goeker M."/>
        </authorList>
    </citation>
    <scope>NUCLEOTIDE SEQUENCE [LARGE SCALE GENOMIC DNA]</scope>
    <source>
        <strain evidence="8 9">DSM 1709</strain>
    </source>
</reference>
<evidence type="ECO:0000313" key="9">
    <source>
        <dbReference type="Proteomes" id="UP000295106"/>
    </source>
</evidence>
<keyword evidence="2" id="KW-0349">Heme</keyword>
<evidence type="ECO:0000256" key="2">
    <source>
        <dbReference type="ARBA" id="ARBA00022617"/>
    </source>
</evidence>
<evidence type="ECO:0000259" key="7">
    <source>
        <dbReference type="SMART" id="SM00887"/>
    </source>
</evidence>
<dbReference type="RefSeq" id="WP_132646211.1">
    <property type="nucleotide sequence ID" value="NZ_CP181386.1"/>
</dbReference>
<keyword evidence="6" id="KW-0732">Signal</keyword>
<proteinExistence type="predicted"/>
<accession>A0A4R2MFK0</accession>
<feature type="domain" description="Cytochrome c-552/DMSO reductase-like haem-binding" evidence="7">
    <location>
        <begin position="23"/>
        <end position="242"/>
    </location>
</feature>
<dbReference type="OrthoDB" id="5337932at2"/>
<dbReference type="GO" id="GO:0020037">
    <property type="term" value="F:heme binding"/>
    <property type="evidence" value="ECO:0007669"/>
    <property type="project" value="InterPro"/>
</dbReference>
<dbReference type="GO" id="GO:0046872">
    <property type="term" value="F:metal ion binding"/>
    <property type="evidence" value="ECO:0007669"/>
    <property type="project" value="UniProtKB-KW"/>
</dbReference>
<organism evidence="8 9">
    <name type="scientific">Rubrivivax gelatinosus</name>
    <name type="common">Rhodocyclus gelatinosus</name>
    <name type="synonym">Rhodopseudomonas gelatinosa</name>
    <dbReference type="NCBI Taxonomy" id="28068"/>
    <lineage>
        <taxon>Bacteria</taxon>
        <taxon>Pseudomonadati</taxon>
        <taxon>Pseudomonadota</taxon>
        <taxon>Betaproteobacteria</taxon>
        <taxon>Burkholderiales</taxon>
        <taxon>Sphaerotilaceae</taxon>
        <taxon>Rubrivivax</taxon>
    </lineage>
</organism>
<name>A0A4R2MFK0_RUBGE</name>